<reference evidence="1 2" key="1">
    <citation type="journal article" date="2022" name="Allergy">
        <title>Genome assembly and annotation of Periplaneta americana reveal a comprehensive cockroach allergen profile.</title>
        <authorList>
            <person name="Wang L."/>
            <person name="Xiong Q."/>
            <person name="Saelim N."/>
            <person name="Wang L."/>
            <person name="Nong W."/>
            <person name="Wan A.T."/>
            <person name="Shi M."/>
            <person name="Liu X."/>
            <person name="Cao Q."/>
            <person name="Hui J.H.L."/>
            <person name="Sookrung N."/>
            <person name="Leung T.F."/>
            <person name="Tungtrongchitr A."/>
            <person name="Tsui S.K.W."/>
        </authorList>
    </citation>
    <scope>NUCLEOTIDE SEQUENCE [LARGE SCALE GENOMIC DNA]</scope>
    <source>
        <strain evidence="1">PWHHKU_190912</strain>
    </source>
</reference>
<comment type="caution">
    <text evidence="1">The sequence shown here is derived from an EMBL/GenBank/DDBJ whole genome shotgun (WGS) entry which is preliminary data.</text>
</comment>
<protein>
    <recommendedName>
        <fullName evidence="3">RNase H type-1 domain-containing protein</fullName>
    </recommendedName>
</protein>
<gene>
    <name evidence="1" type="ORF">ANN_00578</name>
</gene>
<accession>A0ABQ8TSZ8</accession>
<evidence type="ECO:0008006" key="3">
    <source>
        <dbReference type="Google" id="ProtNLM"/>
    </source>
</evidence>
<dbReference type="PANTHER" id="PTHR47326">
    <property type="entry name" value="TRANSPOSABLE ELEMENT TC3 TRANSPOSASE-LIKE PROTEIN"/>
    <property type="match status" value="1"/>
</dbReference>
<evidence type="ECO:0000313" key="1">
    <source>
        <dbReference type="EMBL" id="KAJ4449182.1"/>
    </source>
</evidence>
<dbReference type="InterPro" id="IPR036397">
    <property type="entry name" value="RNaseH_sf"/>
</dbReference>
<evidence type="ECO:0000313" key="2">
    <source>
        <dbReference type="Proteomes" id="UP001148838"/>
    </source>
</evidence>
<proteinExistence type="predicted"/>
<dbReference type="SUPFAM" id="SSF53098">
    <property type="entry name" value="Ribonuclease H-like"/>
    <property type="match status" value="1"/>
</dbReference>
<name>A0ABQ8TSZ8_PERAM</name>
<dbReference type="Proteomes" id="UP001148838">
    <property type="component" value="Unassembled WGS sequence"/>
</dbReference>
<organism evidence="1 2">
    <name type="scientific">Periplaneta americana</name>
    <name type="common">American cockroach</name>
    <name type="synonym">Blatta americana</name>
    <dbReference type="NCBI Taxonomy" id="6978"/>
    <lineage>
        <taxon>Eukaryota</taxon>
        <taxon>Metazoa</taxon>
        <taxon>Ecdysozoa</taxon>
        <taxon>Arthropoda</taxon>
        <taxon>Hexapoda</taxon>
        <taxon>Insecta</taxon>
        <taxon>Pterygota</taxon>
        <taxon>Neoptera</taxon>
        <taxon>Polyneoptera</taxon>
        <taxon>Dictyoptera</taxon>
        <taxon>Blattodea</taxon>
        <taxon>Blattoidea</taxon>
        <taxon>Blattidae</taxon>
        <taxon>Blattinae</taxon>
        <taxon>Periplaneta</taxon>
    </lineage>
</organism>
<keyword evidence="2" id="KW-1185">Reference proteome</keyword>
<dbReference type="InterPro" id="IPR012337">
    <property type="entry name" value="RNaseH-like_sf"/>
</dbReference>
<dbReference type="EMBL" id="JAJSOF020000003">
    <property type="protein sequence ID" value="KAJ4449182.1"/>
    <property type="molecule type" value="Genomic_DNA"/>
</dbReference>
<dbReference type="PANTHER" id="PTHR47326:SF1">
    <property type="entry name" value="HTH PSQ-TYPE DOMAIN-CONTAINING PROTEIN"/>
    <property type="match status" value="1"/>
</dbReference>
<sequence length="359" mass="40547">MAGLSILAVCFHPSFKMDGWLRDTALPNDKKRTQNMCVKSAGQFSAEDGQNHSYAFNSSTTVFEKQKEKNLSTAECELTQFNCKGTTLCTLQNYPTMKQAFCAFRKINKSHKTFLGTDSPCALIKPCQLTDLCLGNEPCVVQWCYRGLPTNAVLPKLKKTELPTRYGGIHPKDNSVTIGNSGTVIPANIQIFTDGSKTEKHVGAGMVAEENSMEIYTEARRLDNECSIFQAELLGIQMAVDWIQQQTGWGTIPLPLDVRKELNTRLSRRRIGRASREDLECLHWPPRSPDLTPCNFFLWGFIKQQVYQPPLPPTIEDLRVLITEAIALVDGRMLQCVWQEIDYRLDVCRVTQGTHIEYM</sequence>
<dbReference type="Gene3D" id="3.30.420.10">
    <property type="entry name" value="Ribonuclease H-like superfamily/Ribonuclease H"/>
    <property type="match status" value="2"/>
</dbReference>